<dbReference type="InterPro" id="IPR011622">
    <property type="entry name" value="7TMR_DISM_rcpt_extracell_dom2"/>
</dbReference>
<evidence type="ECO:0000259" key="5">
    <source>
        <dbReference type="PROSITE" id="PS50113"/>
    </source>
</evidence>
<feature type="domain" description="PAS" evidence="4">
    <location>
        <begin position="414"/>
        <end position="470"/>
    </location>
</feature>
<dbReference type="InterPro" id="IPR052016">
    <property type="entry name" value="Bact_Sigma-Reg"/>
</dbReference>
<dbReference type="Gene3D" id="3.60.40.10">
    <property type="entry name" value="PPM-type phosphatase domain"/>
    <property type="match status" value="1"/>
</dbReference>
<feature type="transmembrane region" description="Helical" evidence="2">
    <location>
        <begin position="236"/>
        <end position="256"/>
    </location>
</feature>
<sequence length="809" mass="92558">MRYLLFIIGLWITNSAFADQIVHLNEQKEIYHTHPTWHSTPRDLSFDLIQNHFENKEWDNLELPKDDKAFWAVLNLDNQTEKTAWTIELSDVLIDSAFIYIQDENQVWQRVNLSESLTITSSSFHLLSKQSIEAKSIAKVYISIYDDEDRSNQTLIIKSSEASKNTIDIKNTYSSVIFILISIIFCASFGLVFFLPKQSIISLFTFLLGSVALFYLDSGFLLHKIAFVPLQYIPHSQVIGSSLFIIFGLFYTNSFLQTGLHFPWLNKISWVMMLFAVTAIPMMVLGIGNNSQNALYTLVFGLFFNLIVILACIIRKVPKSGFLLMCFGLLFLVKAAILISTFESSLYHGVLFRISEFALGLNTLLLPITVSSFRIGRRAEFDKEKSEIATAPKDVAEKEFYKDLVHNFRHQFIFFSLDQSYKVTYISPSFTDLLGYQISDIHNKNFVEVTHSVQTSEPIDSLLEKVFNGDTSEKTEVRLKHLKGHYLTFECTIVPVLDRYSKVYAVKGIVQDITIRKESQQILEDTLEELNASTDMLSFSFNQLNKQKLLISSNNEQISASINYAKRIQRSILPTKEEFTSHFPYSFIFYQPRDIVSGDFYLVRKLNDGRTLLVAADCTGHGVPGALMSSVCIHLLDSVVDKLCLSNTCSANRIIEDLHQSLYTTLNQETTGMNDGMDLAVCIIDDEREELEYAGAKTPLIYVQNNELKMVKGNRRSVGGELMGSTVNYDSHFIDISESTVIYLFSDGFQDQFGGPQDRKYMARRLREDLYKIHKLPMHQQKEVMEKIFTDWKGDEMQIDDIMLLGVRL</sequence>
<dbReference type="RefSeq" id="WP_109620311.1">
    <property type="nucleotide sequence ID" value="NZ_QGDO01000005.1"/>
</dbReference>
<accession>A0A315Z6D8</accession>
<dbReference type="GO" id="GO:0016791">
    <property type="term" value="F:phosphatase activity"/>
    <property type="evidence" value="ECO:0007669"/>
    <property type="project" value="TreeGrafter"/>
</dbReference>
<evidence type="ECO:0000259" key="4">
    <source>
        <dbReference type="PROSITE" id="PS50112"/>
    </source>
</evidence>
<keyword evidence="1" id="KW-0378">Hydrolase</keyword>
<dbReference type="PROSITE" id="PS50113">
    <property type="entry name" value="PAC"/>
    <property type="match status" value="1"/>
</dbReference>
<evidence type="ECO:0000256" key="1">
    <source>
        <dbReference type="ARBA" id="ARBA00022801"/>
    </source>
</evidence>
<feature type="transmembrane region" description="Helical" evidence="2">
    <location>
        <begin position="321"/>
        <end position="342"/>
    </location>
</feature>
<dbReference type="SMART" id="SM00331">
    <property type="entry name" value="PP2C_SIG"/>
    <property type="match status" value="1"/>
</dbReference>
<feature type="signal peptide" evidence="3">
    <location>
        <begin position="1"/>
        <end position="18"/>
    </location>
</feature>
<feature type="transmembrane region" description="Helical" evidence="2">
    <location>
        <begin position="200"/>
        <end position="216"/>
    </location>
</feature>
<keyword evidence="3" id="KW-0732">Signal</keyword>
<gene>
    <name evidence="6" type="ORF">BC781_10551</name>
</gene>
<keyword evidence="2" id="KW-1133">Transmembrane helix</keyword>
<dbReference type="PANTHER" id="PTHR43156:SF9">
    <property type="entry name" value="HAMP DOMAIN-CONTAINING PROTEIN"/>
    <property type="match status" value="1"/>
</dbReference>
<dbReference type="AlphaFoldDB" id="A0A315Z6D8"/>
<dbReference type="OrthoDB" id="1109395at2"/>
<evidence type="ECO:0000256" key="3">
    <source>
        <dbReference type="SAM" id="SignalP"/>
    </source>
</evidence>
<dbReference type="PANTHER" id="PTHR43156">
    <property type="entry name" value="STAGE II SPORULATION PROTEIN E-RELATED"/>
    <property type="match status" value="1"/>
</dbReference>
<dbReference type="SUPFAM" id="SSF55785">
    <property type="entry name" value="PYP-like sensor domain (PAS domain)"/>
    <property type="match status" value="1"/>
</dbReference>
<dbReference type="Gene3D" id="3.30.450.20">
    <property type="entry name" value="PAS domain"/>
    <property type="match status" value="1"/>
</dbReference>
<dbReference type="CDD" id="cd00130">
    <property type="entry name" value="PAS"/>
    <property type="match status" value="1"/>
</dbReference>
<dbReference type="InterPro" id="IPR036457">
    <property type="entry name" value="PPM-type-like_dom_sf"/>
</dbReference>
<feature type="chain" id="PRO_5016466124" evidence="3">
    <location>
        <begin position="19"/>
        <end position="809"/>
    </location>
</feature>
<feature type="transmembrane region" description="Helical" evidence="2">
    <location>
        <begin position="294"/>
        <end position="314"/>
    </location>
</feature>
<feature type="domain" description="PAC" evidence="5">
    <location>
        <begin position="473"/>
        <end position="525"/>
    </location>
</feature>
<dbReference type="NCBIfam" id="TIGR00229">
    <property type="entry name" value="sensory_box"/>
    <property type="match status" value="1"/>
</dbReference>
<organism evidence="6 7">
    <name type="scientific">Sediminitomix flava</name>
    <dbReference type="NCBI Taxonomy" id="379075"/>
    <lineage>
        <taxon>Bacteria</taxon>
        <taxon>Pseudomonadati</taxon>
        <taxon>Bacteroidota</taxon>
        <taxon>Cytophagia</taxon>
        <taxon>Cytophagales</taxon>
        <taxon>Flammeovirgaceae</taxon>
        <taxon>Sediminitomix</taxon>
    </lineage>
</organism>
<dbReference type="InterPro" id="IPR001932">
    <property type="entry name" value="PPM-type_phosphatase-like_dom"/>
</dbReference>
<dbReference type="InterPro" id="IPR000014">
    <property type="entry name" value="PAS"/>
</dbReference>
<keyword evidence="2" id="KW-0472">Membrane</keyword>
<evidence type="ECO:0000313" key="6">
    <source>
        <dbReference type="EMBL" id="PWJ39988.1"/>
    </source>
</evidence>
<proteinExistence type="predicted"/>
<feature type="transmembrane region" description="Helical" evidence="2">
    <location>
        <begin position="173"/>
        <end position="195"/>
    </location>
</feature>
<dbReference type="InterPro" id="IPR000700">
    <property type="entry name" value="PAS-assoc_C"/>
</dbReference>
<dbReference type="Pfam" id="PF07228">
    <property type="entry name" value="SpoIIE"/>
    <property type="match status" value="1"/>
</dbReference>
<name>A0A315Z6D8_SEDFL</name>
<keyword evidence="2" id="KW-0812">Transmembrane</keyword>
<dbReference type="Pfam" id="PF13426">
    <property type="entry name" value="PAS_9"/>
    <property type="match status" value="1"/>
</dbReference>
<dbReference type="InterPro" id="IPR035965">
    <property type="entry name" value="PAS-like_dom_sf"/>
</dbReference>
<dbReference type="PROSITE" id="PS50112">
    <property type="entry name" value="PAS"/>
    <property type="match status" value="1"/>
</dbReference>
<evidence type="ECO:0000256" key="2">
    <source>
        <dbReference type="SAM" id="Phobius"/>
    </source>
</evidence>
<dbReference type="EMBL" id="QGDO01000005">
    <property type="protein sequence ID" value="PWJ39988.1"/>
    <property type="molecule type" value="Genomic_DNA"/>
</dbReference>
<protein>
    <submittedName>
        <fullName evidence="6">PAS domain S-box-containing protein</fullName>
    </submittedName>
</protein>
<dbReference type="Pfam" id="PF07696">
    <property type="entry name" value="7TMR-DISMED2"/>
    <property type="match status" value="1"/>
</dbReference>
<feature type="transmembrane region" description="Helical" evidence="2">
    <location>
        <begin position="268"/>
        <end position="288"/>
    </location>
</feature>
<reference evidence="6 7" key="1">
    <citation type="submission" date="2018-03" db="EMBL/GenBank/DDBJ databases">
        <title>Genomic Encyclopedia of Archaeal and Bacterial Type Strains, Phase II (KMG-II): from individual species to whole genera.</title>
        <authorList>
            <person name="Goeker M."/>
        </authorList>
    </citation>
    <scope>NUCLEOTIDE SEQUENCE [LARGE SCALE GENOMIC DNA]</scope>
    <source>
        <strain evidence="6 7">DSM 28229</strain>
    </source>
</reference>
<comment type="caution">
    <text evidence="6">The sequence shown here is derived from an EMBL/GenBank/DDBJ whole genome shotgun (WGS) entry which is preliminary data.</text>
</comment>
<keyword evidence="7" id="KW-1185">Reference proteome</keyword>
<evidence type="ECO:0000313" key="7">
    <source>
        <dbReference type="Proteomes" id="UP000245535"/>
    </source>
</evidence>
<dbReference type="Proteomes" id="UP000245535">
    <property type="component" value="Unassembled WGS sequence"/>
</dbReference>